<feature type="region of interest" description="Disordered" evidence="1">
    <location>
        <begin position="56"/>
        <end position="103"/>
    </location>
</feature>
<evidence type="ECO:0000256" key="1">
    <source>
        <dbReference type="SAM" id="MobiDB-lite"/>
    </source>
</evidence>
<feature type="compositionally biased region" description="Polar residues" evidence="1">
    <location>
        <begin position="121"/>
        <end position="138"/>
    </location>
</feature>
<feature type="region of interest" description="Disordered" evidence="1">
    <location>
        <begin position="120"/>
        <end position="155"/>
    </location>
</feature>
<feature type="compositionally biased region" description="Polar residues" evidence="1">
    <location>
        <begin position="91"/>
        <end position="103"/>
    </location>
</feature>
<organism evidence="3 4">
    <name type="scientific">Anaeramoeba flamelloides</name>
    <dbReference type="NCBI Taxonomy" id="1746091"/>
    <lineage>
        <taxon>Eukaryota</taxon>
        <taxon>Metamonada</taxon>
        <taxon>Anaeramoebidae</taxon>
        <taxon>Anaeramoeba</taxon>
    </lineage>
</organism>
<dbReference type="SUPFAM" id="SSF57959">
    <property type="entry name" value="Leucine zipper domain"/>
    <property type="match status" value="1"/>
</dbReference>
<accession>A0ABQ8X7M0</accession>
<proteinExistence type="predicted"/>
<dbReference type="InterPro" id="IPR046347">
    <property type="entry name" value="bZIP_sf"/>
</dbReference>
<feature type="region of interest" description="Disordered" evidence="1">
    <location>
        <begin position="185"/>
        <end position="207"/>
    </location>
</feature>
<protein>
    <submittedName>
        <fullName evidence="3">Basic-leucine zipper transcription factor f-related</fullName>
    </submittedName>
</protein>
<dbReference type="PROSITE" id="PS00036">
    <property type="entry name" value="BZIP_BASIC"/>
    <property type="match status" value="1"/>
</dbReference>
<evidence type="ECO:0000313" key="4">
    <source>
        <dbReference type="Proteomes" id="UP001150062"/>
    </source>
</evidence>
<comment type="caution">
    <text evidence="3">The sequence shown here is derived from an EMBL/GenBank/DDBJ whole genome shotgun (WGS) entry which is preliminary data.</text>
</comment>
<dbReference type="SMART" id="SM00338">
    <property type="entry name" value="BRLZ"/>
    <property type="match status" value="1"/>
</dbReference>
<feature type="compositionally biased region" description="Low complexity" evidence="1">
    <location>
        <begin position="65"/>
        <end position="75"/>
    </location>
</feature>
<reference evidence="3" key="1">
    <citation type="submission" date="2022-08" db="EMBL/GenBank/DDBJ databases">
        <title>Novel sulfate-reducing endosymbionts in the free-living metamonad Anaeramoeba.</title>
        <authorList>
            <person name="Jerlstrom-Hultqvist J."/>
            <person name="Cepicka I."/>
            <person name="Gallot-Lavallee L."/>
            <person name="Salas-Leiva D."/>
            <person name="Curtis B.A."/>
            <person name="Zahonova K."/>
            <person name="Pipaliya S."/>
            <person name="Dacks J."/>
            <person name="Roger A.J."/>
        </authorList>
    </citation>
    <scope>NUCLEOTIDE SEQUENCE</scope>
    <source>
        <strain evidence="3">Schooner1</strain>
    </source>
</reference>
<dbReference type="EMBL" id="JAOAOG010000330">
    <property type="protein sequence ID" value="KAJ6228094.1"/>
    <property type="molecule type" value="Genomic_DNA"/>
</dbReference>
<feature type="domain" description="BZIP" evidence="2">
    <location>
        <begin position="178"/>
        <end position="224"/>
    </location>
</feature>
<feature type="region of interest" description="Disordered" evidence="1">
    <location>
        <begin position="261"/>
        <end position="294"/>
    </location>
</feature>
<dbReference type="Pfam" id="PF07716">
    <property type="entry name" value="bZIP_2"/>
    <property type="match status" value="1"/>
</dbReference>
<dbReference type="Proteomes" id="UP001150062">
    <property type="component" value="Unassembled WGS sequence"/>
</dbReference>
<dbReference type="PROSITE" id="PS50217">
    <property type="entry name" value="BZIP"/>
    <property type="match status" value="1"/>
</dbReference>
<gene>
    <name evidence="3" type="ORF">M0813_09232</name>
</gene>
<dbReference type="InterPro" id="IPR004827">
    <property type="entry name" value="bZIP"/>
</dbReference>
<sequence length="329" mass="38277">MDQFLYQLESKPLCEFNFSDLLKTDETRLENSIFEEIPLSNKNKNTDSRRIVNPKNYQAKGIHPQTNQTQIGNNTTKRETEKVTGKKKHQVNANSTQLGNIKSKQIKSIRANFKDNKKAVSLNQETEQNPIENVSKVQQTKKRQPRKRGRTLKPDELKKRIYLSSIKKIDNVKDLTKEERRLRRLERNRESARRTREKKKMQEMKKQNEISKLQKLVATLQKEILVKDEAISKISKLIPSDPISIPTNKRLQIVQILHGHYPPKETNRNNRQENNTTKTIDTHPNNGPNVGAFNAPVMANKINSNRTFTNLTSKDLQSKDRNDFDLLNF</sequence>
<evidence type="ECO:0000259" key="2">
    <source>
        <dbReference type="PROSITE" id="PS50217"/>
    </source>
</evidence>
<feature type="compositionally biased region" description="Basic and acidic residues" evidence="1">
    <location>
        <begin position="262"/>
        <end position="271"/>
    </location>
</feature>
<name>A0ABQ8X7M0_9EUKA</name>
<feature type="compositionally biased region" description="Basic residues" evidence="1">
    <location>
        <begin position="139"/>
        <end position="151"/>
    </location>
</feature>
<dbReference type="Gene3D" id="1.20.5.170">
    <property type="match status" value="1"/>
</dbReference>
<evidence type="ECO:0000313" key="3">
    <source>
        <dbReference type="EMBL" id="KAJ6228094.1"/>
    </source>
</evidence>
<keyword evidence="4" id="KW-1185">Reference proteome</keyword>